<evidence type="ECO:0000313" key="13">
    <source>
        <dbReference type="Proteomes" id="UP001209701"/>
    </source>
</evidence>
<gene>
    <name evidence="9 12" type="primary">pcp</name>
    <name evidence="12" type="ORF">LNV07_11980</name>
</gene>
<comment type="subunit">
    <text evidence="9">Homotetramer.</text>
</comment>
<dbReference type="PIRSF" id="PIRSF015592">
    <property type="entry name" value="Prld-crbxl_pptds"/>
    <property type="match status" value="1"/>
</dbReference>
<evidence type="ECO:0000256" key="8">
    <source>
        <dbReference type="ARBA" id="ARBA00022807"/>
    </source>
</evidence>
<evidence type="ECO:0000256" key="2">
    <source>
        <dbReference type="ARBA" id="ARBA00002280"/>
    </source>
</evidence>
<dbReference type="InterPro" id="IPR033693">
    <property type="entry name" value="PGPEP1_Glu_AS"/>
</dbReference>
<dbReference type="PANTHER" id="PTHR23402">
    <property type="entry name" value="PROTEASE FAMILY C15 PYROGLUTAMYL-PEPTIDASE I-RELATED"/>
    <property type="match status" value="1"/>
</dbReference>
<protein>
    <recommendedName>
        <fullName evidence="9">Pyrrolidone-carboxylate peptidase</fullName>
        <ecNumber evidence="9">3.4.19.3</ecNumber>
    </recommendedName>
    <alternativeName>
        <fullName evidence="9">5-oxoprolyl-peptidase</fullName>
    </alternativeName>
    <alternativeName>
        <fullName evidence="9">Pyroglutamyl-peptidase I</fullName>
        <shortName evidence="9">PGP-I</shortName>
        <shortName evidence="9">Pyrase</shortName>
    </alternativeName>
</protein>
<organism evidence="12 13">
    <name type="scientific">Roseateles oligotrophus</name>
    <dbReference type="NCBI Taxonomy" id="1769250"/>
    <lineage>
        <taxon>Bacteria</taxon>
        <taxon>Pseudomonadati</taxon>
        <taxon>Pseudomonadota</taxon>
        <taxon>Betaproteobacteria</taxon>
        <taxon>Burkholderiales</taxon>
        <taxon>Sphaerotilaceae</taxon>
        <taxon>Roseateles</taxon>
    </lineage>
</organism>
<dbReference type="PANTHER" id="PTHR23402:SF1">
    <property type="entry name" value="PYROGLUTAMYL-PEPTIDASE I"/>
    <property type="match status" value="1"/>
</dbReference>
<dbReference type="NCBIfam" id="TIGR00504">
    <property type="entry name" value="pyro_pdase"/>
    <property type="match status" value="1"/>
</dbReference>
<dbReference type="InterPro" id="IPR016125">
    <property type="entry name" value="Peptidase_C15-like"/>
</dbReference>
<dbReference type="PROSITE" id="PS01333">
    <property type="entry name" value="PYRASE_GLU"/>
    <property type="match status" value="1"/>
</dbReference>
<dbReference type="EC" id="3.4.19.3" evidence="9"/>
<dbReference type="Pfam" id="PF01470">
    <property type="entry name" value="Peptidase_C15"/>
    <property type="match status" value="1"/>
</dbReference>
<dbReference type="Proteomes" id="UP001209701">
    <property type="component" value="Unassembled WGS sequence"/>
</dbReference>
<comment type="catalytic activity">
    <reaction evidence="1 9 10">
        <text>Release of an N-terminal pyroglutamyl group from a polypeptide, the second amino acid generally not being Pro.</text>
        <dbReference type="EC" id="3.4.19.3"/>
    </reaction>
</comment>
<name>A0ABT2YFH4_9BURK</name>
<feature type="active site" evidence="9 11">
    <location>
        <position position="143"/>
    </location>
</feature>
<dbReference type="InterPro" id="IPR036440">
    <property type="entry name" value="Peptidase_C15-like_sf"/>
</dbReference>
<dbReference type="PROSITE" id="PS01334">
    <property type="entry name" value="PYRASE_CYS"/>
    <property type="match status" value="1"/>
</dbReference>
<keyword evidence="5 9" id="KW-0963">Cytoplasm</keyword>
<dbReference type="InterPro" id="IPR033694">
    <property type="entry name" value="PGPEP1_Cys_AS"/>
</dbReference>
<dbReference type="EMBL" id="JAJIRN010000005">
    <property type="protein sequence ID" value="MCV2368801.1"/>
    <property type="molecule type" value="Genomic_DNA"/>
</dbReference>
<evidence type="ECO:0000256" key="5">
    <source>
        <dbReference type="ARBA" id="ARBA00022490"/>
    </source>
</evidence>
<dbReference type="NCBIfam" id="NF009676">
    <property type="entry name" value="PRK13197.1"/>
    <property type="match status" value="1"/>
</dbReference>
<comment type="function">
    <text evidence="2 9">Removes 5-oxoproline from various penultimate amino acid residues except L-proline.</text>
</comment>
<evidence type="ECO:0000256" key="1">
    <source>
        <dbReference type="ARBA" id="ARBA00001770"/>
    </source>
</evidence>
<evidence type="ECO:0000256" key="10">
    <source>
        <dbReference type="PROSITE-ProRule" id="PRU10076"/>
    </source>
</evidence>
<comment type="similarity">
    <text evidence="4 9">Belongs to the peptidase C15 family.</text>
</comment>
<comment type="subcellular location">
    <subcellularLocation>
        <location evidence="3 9">Cytoplasm</location>
    </subcellularLocation>
</comment>
<feature type="active site" evidence="9">
    <location>
        <position position="165"/>
    </location>
</feature>
<dbReference type="SUPFAM" id="SSF53182">
    <property type="entry name" value="Pyrrolidone carboxyl peptidase (pyroglutamate aminopeptidase)"/>
    <property type="match status" value="1"/>
</dbReference>
<evidence type="ECO:0000256" key="9">
    <source>
        <dbReference type="HAMAP-Rule" id="MF_00417"/>
    </source>
</evidence>
<evidence type="ECO:0000256" key="7">
    <source>
        <dbReference type="ARBA" id="ARBA00022801"/>
    </source>
</evidence>
<dbReference type="HAMAP" id="MF_00417">
    <property type="entry name" value="Pyrrolid_peptidase"/>
    <property type="match status" value="1"/>
</dbReference>
<accession>A0ABT2YFH4</accession>
<dbReference type="GO" id="GO:0016920">
    <property type="term" value="F:pyroglutamyl-peptidase activity"/>
    <property type="evidence" value="ECO:0007669"/>
    <property type="project" value="UniProtKB-EC"/>
</dbReference>
<evidence type="ECO:0000313" key="12">
    <source>
        <dbReference type="EMBL" id="MCV2368801.1"/>
    </source>
</evidence>
<dbReference type="Gene3D" id="3.40.630.20">
    <property type="entry name" value="Peptidase C15, pyroglutamyl peptidase I-like"/>
    <property type="match status" value="1"/>
</dbReference>
<dbReference type="InterPro" id="IPR000816">
    <property type="entry name" value="Peptidase_C15"/>
</dbReference>
<evidence type="ECO:0000256" key="6">
    <source>
        <dbReference type="ARBA" id="ARBA00022670"/>
    </source>
</evidence>
<dbReference type="InterPro" id="IPR029762">
    <property type="entry name" value="PGP-I_bact-type"/>
</dbReference>
<proteinExistence type="inferred from homology"/>
<keyword evidence="8 9" id="KW-0788">Thiol protease</keyword>
<evidence type="ECO:0000256" key="11">
    <source>
        <dbReference type="PROSITE-ProRule" id="PRU10077"/>
    </source>
</evidence>
<sequence>MKTILLTGFEPFGGECINPSWEIARALDGQLIGDARIVAKCLPCVFGGALTSMREALHQLKPCLVLALGQAGGRAELSLERVAVNIDDARISDNAGHKPIDEAVIEGAPVAYFSSLPIKAMAAGLREAGFPVGISQTAGTFVCNHVYFGLQHYLRDSPVRSGFMHIPLLPEQAAKFPGQASMALATMVDGVRVALNIALHSGADLRESGGTIC</sequence>
<feature type="active site" evidence="9 10">
    <location>
        <position position="80"/>
    </location>
</feature>
<evidence type="ECO:0000256" key="4">
    <source>
        <dbReference type="ARBA" id="ARBA00006641"/>
    </source>
</evidence>
<dbReference type="RefSeq" id="WP_263571397.1">
    <property type="nucleotide sequence ID" value="NZ_JAJIRN010000005.1"/>
</dbReference>
<keyword evidence="7 9" id="KW-0378">Hydrolase</keyword>
<keyword evidence="6 9" id="KW-0645">Protease</keyword>
<evidence type="ECO:0000256" key="3">
    <source>
        <dbReference type="ARBA" id="ARBA00004496"/>
    </source>
</evidence>
<dbReference type="PRINTS" id="PR00706">
    <property type="entry name" value="PYROGLUPTASE"/>
</dbReference>
<keyword evidence="13" id="KW-1185">Reference proteome</keyword>
<reference evidence="12 13" key="1">
    <citation type="submission" date="2021-11" db="EMBL/GenBank/DDBJ databases">
        <authorList>
            <person name="Liang Q."/>
            <person name="Mou H."/>
            <person name="Liu Z."/>
        </authorList>
    </citation>
    <scope>NUCLEOTIDE SEQUENCE [LARGE SCALE GENOMIC DNA]</scope>
    <source>
        <strain evidence="12 13">CHU3</strain>
    </source>
</reference>
<dbReference type="CDD" id="cd00501">
    <property type="entry name" value="Peptidase_C15"/>
    <property type="match status" value="1"/>
</dbReference>
<comment type="caution">
    <text evidence="12">The sequence shown here is derived from an EMBL/GenBank/DDBJ whole genome shotgun (WGS) entry which is preliminary data.</text>
</comment>